<evidence type="ECO:0000256" key="5">
    <source>
        <dbReference type="ARBA" id="ARBA00022660"/>
    </source>
</evidence>
<keyword evidence="4 16" id="KW-0349">Heme</keyword>
<keyword evidence="7 16" id="KW-0479">Metal-binding</keyword>
<feature type="transmembrane region" description="Helical" evidence="19">
    <location>
        <begin position="49"/>
        <end position="69"/>
    </location>
</feature>
<dbReference type="PANTHER" id="PTHR22888:SF9">
    <property type="entry name" value="CYTOCHROME C OXIDASE SUBUNIT 2"/>
    <property type="match status" value="1"/>
</dbReference>
<reference evidence="24 25" key="1">
    <citation type="submission" date="2024-06" db="EMBL/GenBank/DDBJ databases">
        <authorList>
            <person name="Li F."/>
        </authorList>
    </citation>
    <scope>NUCLEOTIDE SEQUENCE [LARGE SCALE GENOMIC DNA]</scope>
    <source>
        <strain evidence="24 25">GXAS 311</strain>
    </source>
</reference>
<feature type="signal peptide" evidence="20">
    <location>
        <begin position="1"/>
        <end position="25"/>
    </location>
</feature>
<evidence type="ECO:0000256" key="19">
    <source>
        <dbReference type="SAM" id="Phobius"/>
    </source>
</evidence>
<evidence type="ECO:0000256" key="3">
    <source>
        <dbReference type="ARBA" id="ARBA00022448"/>
    </source>
</evidence>
<evidence type="ECO:0000256" key="2">
    <source>
        <dbReference type="ARBA" id="ARBA00007866"/>
    </source>
</evidence>
<dbReference type="Gene3D" id="1.10.760.10">
    <property type="entry name" value="Cytochrome c-like domain"/>
    <property type="match status" value="1"/>
</dbReference>
<evidence type="ECO:0000256" key="10">
    <source>
        <dbReference type="ARBA" id="ARBA00022989"/>
    </source>
</evidence>
<dbReference type="InterPro" id="IPR045187">
    <property type="entry name" value="CcO_II"/>
</dbReference>
<evidence type="ECO:0000256" key="8">
    <source>
        <dbReference type="ARBA" id="ARBA00022967"/>
    </source>
</evidence>
<dbReference type="Gene3D" id="2.60.40.420">
    <property type="entry name" value="Cupredoxins - blue copper proteins"/>
    <property type="match status" value="1"/>
</dbReference>
<dbReference type="Pfam" id="PF00116">
    <property type="entry name" value="COX2"/>
    <property type="match status" value="1"/>
</dbReference>
<dbReference type="EC" id="7.1.1.9" evidence="18"/>
<dbReference type="RefSeq" id="WP_353897288.1">
    <property type="nucleotide sequence ID" value="NZ_JBEVCJ010000025.1"/>
</dbReference>
<dbReference type="PANTHER" id="PTHR22888">
    <property type="entry name" value="CYTOCHROME C OXIDASE, SUBUNIT II"/>
    <property type="match status" value="1"/>
</dbReference>
<evidence type="ECO:0000256" key="12">
    <source>
        <dbReference type="ARBA" id="ARBA00023008"/>
    </source>
</evidence>
<evidence type="ECO:0000256" key="1">
    <source>
        <dbReference type="ARBA" id="ARBA00004141"/>
    </source>
</evidence>
<dbReference type="InterPro" id="IPR011759">
    <property type="entry name" value="Cyt_c_oxidase_su2_TM_dom"/>
</dbReference>
<dbReference type="Proteomes" id="UP001548189">
    <property type="component" value="Unassembled WGS sequence"/>
</dbReference>
<comment type="function">
    <text evidence="14 18">Subunits I and II form the functional core of the enzyme complex. Electrons originating in cytochrome c are transferred via heme a and Cu(A) to the binuclear center formed by heme a3 and Cu(B).</text>
</comment>
<evidence type="ECO:0000256" key="14">
    <source>
        <dbReference type="ARBA" id="ARBA00024688"/>
    </source>
</evidence>
<evidence type="ECO:0000256" key="7">
    <source>
        <dbReference type="ARBA" id="ARBA00022723"/>
    </source>
</evidence>
<dbReference type="InterPro" id="IPR036257">
    <property type="entry name" value="Cyt_c_oxidase_su2_TM_sf"/>
</dbReference>
<dbReference type="PRINTS" id="PR01166">
    <property type="entry name" value="CYCOXIDASEII"/>
</dbReference>
<comment type="subcellular location">
    <subcellularLocation>
        <location evidence="17">Cell membrane</location>
        <topology evidence="17">Multi-pass membrane protein</topology>
    </subcellularLocation>
    <subcellularLocation>
        <location evidence="1">Membrane</location>
        <topology evidence="1">Multi-pass membrane protein</topology>
    </subcellularLocation>
</comment>
<dbReference type="InterPro" id="IPR014222">
    <property type="entry name" value="Cyt_c_oxidase_su2"/>
</dbReference>
<organism evidence="24 25">
    <name type="scientific">Aliikangiella maris</name>
    <dbReference type="NCBI Taxonomy" id="3162458"/>
    <lineage>
        <taxon>Bacteria</taxon>
        <taxon>Pseudomonadati</taxon>
        <taxon>Pseudomonadota</taxon>
        <taxon>Gammaproteobacteria</taxon>
        <taxon>Oceanospirillales</taxon>
        <taxon>Pleioneaceae</taxon>
        <taxon>Aliikangiella</taxon>
    </lineage>
</organism>
<keyword evidence="8" id="KW-1278">Translocase</keyword>
<sequence length="386" mass="42458">MAIRRKIFASLAALLGFILAGVVQASADYNMRPGVTETSLEAYDLHMLVIWIMTGIAVVVFGLMFYSIIFHRKSKNPNPATWSHSSVVELIWTTIPLVILAFLTVPSIQLLLKMEDTSDPDLSIQVTGSQWKWHYKYLDKDIEFYSTLSTPREQFENFSGDAATKGENYLLEVDNELVIPANKKVRFLVTAEDVIHAWWVPDLAVKKDAIPGFINETWTRVPQTGVYRGQCAELCGKDHGFMPIVVRVVSEQDFEAWVEKKDAERIAAEKAAAEAAAKSWDMDKLMALGEQVYNGKGTCAACHKPDGSGMPPGFPALKGSAIATGPVKDHIDIVVNGSTGGMQAFGKQLTDAELAAVITYERNAWGNNTGDKVQPADIQAFKAGNQ</sequence>
<keyword evidence="9 17" id="KW-0249">Electron transport</keyword>
<feature type="domain" description="Cytochrome oxidase subunit II copper A binding" evidence="21">
    <location>
        <begin position="119"/>
        <end position="260"/>
    </location>
</feature>
<evidence type="ECO:0000259" key="21">
    <source>
        <dbReference type="PROSITE" id="PS50857"/>
    </source>
</evidence>
<keyword evidence="25" id="KW-1185">Reference proteome</keyword>
<dbReference type="SUPFAM" id="SSF81464">
    <property type="entry name" value="Cytochrome c oxidase subunit II-like, transmembrane region"/>
    <property type="match status" value="1"/>
</dbReference>
<dbReference type="PROSITE" id="PS00078">
    <property type="entry name" value="COX2"/>
    <property type="match status" value="1"/>
</dbReference>
<keyword evidence="13 19" id="KW-0472">Membrane</keyword>
<dbReference type="SUPFAM" id="SSF46626">
    <property type="entry name" value="Cytochrome c"/>
    <property type="match status" value="1"/>
</dbReference>
<dbReference type="PROSITE" id="PS50857">
    <property type="entry name" value="COX2_CUA"/>
    <property type="match status" value="1"/>
</dbReference>
<proteinExistence type="inferred from homology"/>
<evidence type="ECO:0000256" key="15">
    <source>
        <dbReference type="ARBA" id="ARBA00047816"/>
    </source>
</evidence>
<dbReference type="InterPro" id="IPR002429">
    <property type="entry name" value="CcO_II-like_C"/>
</dbReference>
<gene>
    <name evidence="24" type="primary">coxB</name>
    <name evidence="24" type="ORF">ABVT43_16305</name>
</gene>
<keyword evidence="12 18" id="KW-0186">Copper</keyword>
<keyword evidence="11 16" id="KW-0408">Iron</keyword>
<dbReference type="InterPro" id="IPR008972">
    <property type="entry name" value="Cupredoxin"/>
</dbReference>
<evidence type="ECO:0000256" key="13">
    <source>
        <dbReference type="ARBA" id="ARBA00023136"/>
    </source>
</evidence>
<evidence type="ECO:0000313" key="25">
    <source>
        <dbReference type="Proteomes" id="UP001548189"/>
    </source>
</evidence>
<keyword evidence="10 19" id="KW-1133">Transmembrane helix</keyword>
<evidence type="ECO:0000259" key="23">
    <source>
        <dbReference type="PROSITE" id="PS51007"/>
    </source>
</evidence>
<evidence type="ECO:0000313" key="24">
    <source>
        <dbReference type="EMBL" id="MET1256705.1"/>
    </source>
</evidence>
<feature type="transmembrane region" description="Helical" evidence="19">
    <location>
        <begin position="90"/>
        <end position="112"/>
    </location>
</feature>
<evidence type="ECO:0000256" key="20">
    <source>
        <dbReference type="SAM" id="SignalP"/>
    </source>
</evidence>
<dbReference type="InterPro" id="IPR036909">
    <property type="entry name" value="Cyt_c-like_dom_sf"/>
</dbReference>
<evidence type="ECO:0000256" key="9">
    <source>
        <dbReference type="ARBA" id="ARBA00022982"/>
    </source>
</evidence>
<comment type="caution">
    <text evidence="24">The sequence shown here is derived from an EMBL/GenBank/DDBJ whole genome shotgun (WGS) entry which is preliminary data.</text>
</comment>
<dbReference type="Gene3D" id="1.10.287.90">
    <property type="match status" value="1"/>
</dbReference>
<dbReference type="NCBIfam" id="TIGR02866">
    <property type="entry name" value="CoxB"/>
    <property type="match status" value="1"/>
</dbReference>
<dbReference type="SUPFAM" id="SSF49503">
    <property type="entry name" value="Cupredoxins"/>
    <property type="match status" value="1"/>
</dbReference>
<evidence type="ECO:0000256" key="16">
    <source>
        <dbReference type="PROSITE-ProRule" id="PRU00433"/>
    </source>
</evidence>
<comment type="cofactor">
    <cofactor evidence="18">
        <name>Cu cation</name>
        <dbReference type="ChEBI" id="CHEBI:23378"/>
    </cofactor>
    <text evidence="18">Binds a copper A center.</text>
</comment>
<evidence type="ECO:0000256" key="4">
    <source>
        <dbReference type="ARBA" id="ARBA00022617"/>
    </source>
</evidence>
<comment type="catalytic activity">
    <reaction evidence="15 18">
        <text>4 Fe(II)-[cytochrome c] + O2 + 8 H(+)(in) = 4 Fe(III)-[cytochrome c] + 2 H2O + 4 H(+)(out)</text>
        <dbReference type="Rhea" id="RHEA:11436"/>
        <dbReference type="Rhea" id="RHEA-COMP:10350"/>
        <dbReference type="Rhea" id="RHEA-COMP:14399"/>
        <dbReference type="ChEBI" id="CHEBI:15377"/>
        <dbReference type="ChEBI" id="CHEBI:15378"/>
        <dbReference type="ChEBI" id="CHEBI:15379"/>
        <dbReference type="ChEBI" id="CHEBI:29033"/>
        <dbReference type="ChEBI" id="CHEBI:29034"/>
        <dbReference type="EC" id="7.1.1.9"/>
    </reaction>
</comment>
<protein>
    <recommendedName>
        <fullName evidence="18">Cytochrome c oxidase subunit 2</fullName>
        <ecNumber evidence="18">7.1.1.9</ecNumber>
    </recommendedName>
</protein>
<dbReference type="PROSITE" id="PS51007">
    <property type="entry name" value="CYTC"/>
    <property type="match status" value="1"/>
</dbReference>
<dbReference type="Pfam" id="PF02790">
    <property type="entry name" value="COX2_TM"/>
    <property type="match status" value="1"/>
</dbReference>
<feature type="domain" description="Cytochrome oxidase subunit II transmembrane region profile" evidence="22">
    <location>
        <begin position="23"/>
        <end position="118"/>
    </location>
</feature>
<feature type="chain" id="PRO_5046318098" description="Cytochrome c oxidase subunit 2" evidence="20">
    <location>
        <begin position="26"/>
        <end position="386"/>
    </location>
</feature>
<evidence type="ECO:0000256" key="17">
    <source>
        <dbReference type="RuleBase" id="RU000456"/>
    </source>
</evidence>
<keyword evidence="6 17" id="KW-0812">Transmembrane</keyword>
<name>A0ABV2BXR3_9GAMM</name>
<keyword evidence="3 17" id="KW-0813">Transport</keyword>
<dbReference type="InterPro" id="IPR001505">
    <property type="entry name" value="Copper_CuA"/>
</dbReference>
<accession>A0ABV2BXR3</accession>
<comment type="similarity">
    <text evidence="2 17">Belongs to the cytochrome c oxidase subunit 2 family.</text>
</comment>
<evidence type="ECO:0000256" key="18">
    <source>
        <dbReference type="RuleBase" id="RU004024"/>
    </source>
</evidence>
<keyword evidence="20" id="KW-0732">Signal</keyword>
<evidence type="ECO:0000259" key="22">
    <source>
        <dbReference type="PROSITE" id="PS50999"/>
    </source>
</evidence>
<feature type="domain" description="Cytochrome c" evidence="23">
    <location>
        <begin position="284"/>
        <end position="365"/>
    </location>
</feature>
<keyword evidence="5 17" id="KW-0679">Respiratory chain</keyword>
<dbReference type="EMBL" id="JBEVCJ010000025">
    <property type="protein sequence ID" value="MET1256705.1"/>
    <property type="molecule type" value="Genomic_DNA"/>
</dbReference>
<evidence type="ECO:0000256" key="11">
    <source>
        <dbReference type="ARBA" id="ARBA00023004"/>
    </source>
</evidence>
<dbReference type="PROSITE" id="PS50999">
    <property type="entry name" value="COX2_TM"/>
    <property type="match status" value="1"/>
</dbReference>
<evidence type="ECO:0000256" key="6">
    <source>
        <dbReference type="ARBA" id="ARBA00022692"/>
    </source>
</evidence>
<dbReference type="InterPro" id="IPR009056">
    <property type="entry name" value="Cyt_c-like_dom"/>
</dbReference>
<dbReference type="Pfam" id="PF13442">
    <property type="entry name" value="Cytochrome_CBB3"/>
    <property type="match status" value="1"/>
</dbReference>